<evidence type="ECO:0000256" key="1">
    <source>
        <dbReference type="ARBA" id="ARBA00004127"/>
    </source>
</evidence>
<dbReference type="GO" id="GO:0012505">
    <property type="term" value="C:endomembrane system"/>
    <property type="evidence" value="ECO:0007669"/>
    <property type="project" value="UniProtKB-SubCell"/>
</dbReference>
<feature type="transmembrane region" description="Helical" evidence="7">
    <location>
        <begin position="345"/>
        <end position="365"/>
    </location>
</feature>
<dbReference type="GO" id="GO:0007040">
    <property type="term" value="P:lysosome organization"/>
    <property type="evidence" value="ECO:0007669"/>
    <property type="project" value="TreeGrafter"/>
</dbReference>
<dbReference type="InterPro" id="IPR003492">
    <property type="entry name" value="Battenin_disease_Cln3"/>
</dbReference>
<dbReference type="PANTHER" id="PTHR10981">
    <property type="entry name" value="BATTENIN"/>
    <property type="match status" value="1"/>
</dbReference>
<evidence type="ECO:0000256" key="5">
    <source>
        <dbReference type="ARBA" id="ARBA00022989"/>
    </source>
</evidence>
<sequence length="658" mass="73253">MFCRGISWIFTSKRLKIESIDEPIASISFPLCSSTPLKPLIPLEPVSTDDEIQIVDAHFPEILQPLVSQQPDVTADDKQTKRKKVLKTPVKTAIQISSESSEDSLPDLMSSDGIHKAVREFHNTIPIYSTPSTSLTAKEILSFALGRSEKFKSHLIKAVTDQAQLDGHFSNNRVESTNNNVKDWVGRSGISEDLLKEMFEKAEGLLQSQDSILKAPGFEGVYVRLSQKMKSVEPHLVAAVKTSDITGNVLSSFDKKRNLIGFWILGLCNNFAYVIMLSAAHDILKEQEKGAEVHHNKTTTTSPVDEHYMQCNEISTGAILLADILPTLIIKLTAPFYIHYISYRVRVAIVVLFNLSSFLLVGFSVGIWMSILGVVCASICGGLGEVTYMSLSAFFDRNVISTYSSGTGGAGVFGALSYAGLTSAGLSPRNTLFVMTIIPVTMAISYFGILKKPDNIYTKTVTDETTDDTTALLDDSKEVSTKLYLSLKDRLRLLFPLLKYMIPLILVYFAEYFINQGLMEILYFNNVSLSISEQYRWYQVDYQLGVFISRSSVNFFEVKRLWVLPIIQFINLGILLTQVFYRYIPNIAIIFVIIFFEGLLGGAAFVNTFYQISKEIRAEYREYSLGAATIADSFGISVAGAVSIPSHNHICSLHLKVM</sequence>
<accession>A0A6J8AX10</accession>
<keyword evidence="6 7" id="KW-0472">Membrane</keyword>
<keyword evidence="4 7" id="KW-0812">Transmembrane</keyword>
<evidence type="ECO:0000256" key="7">
    <source>
        <dbReference type="SAM" id="Phobius"/>
    </source>
</evidence>
<dbReference type="GO" id="GO:0005764">
    <property type="term" value="C:lysosome"/>
    <property type="evidence" value="ECO:0007669"/>
    <property type="project" value="TreeGrafter"/>
</dbReference>
<dbReference type="GO" id="GO:0016020">
    <property type="term" value="C:membrane"/>
    <property type="evidence" value="ECO:0007669"/>
    <property type="project" value="InterPro"/>
</dbReference>
<evidence type="ECO:0000256" key="2">
    <source>
        <dbReference type="ARBA" id="ARBA00007467"/>
    </source>
</evidence>
<evidence type="ECO:0000256" key="6">
    <source>
        <dbReference type="ARBA" id="ARBA00023136"/>
    </source>
</evidence>
<feature type="transmembrane region" description="Helical" evidence="7">
    <location>
        <begin position="493"/>
        <end position="514"/>
    </location>
</feature>
<reference evidence="8 9" key="1">
    <citation type="submission" date="2020-06" db="EMBL/GenBank/DDBJ databases">
        <authorList>
            <person name="Li R."/>
            <person name="Bekaert M."/>
        </authorList>
    </citation>
    <scope>NUCLEOTIDE SEQUENCE [LARGE SCALE GENOMIC DNA]</scope>
    <source>
        <strain evidence="9">wild</strain>
    </source>
</reference>
<keyword evidence="9" id="KW-1185">Reference proteome</keyword>
<keyword evidence="3" id="KW-0813">Transport</keyword>
<dbReference type="Proteomes" id="UP000507470">
    <property type="component" value="Unassembled WGS sequence"/>
</dbReference>
<protein>
    <submittedName>
        <fullName evidence="8">BTS</fullName>
    </submittedName>
</protein>
<feature type="transmembrane region" description="Helical" evidence="7">
    <location>
        <begin position="588"/>
        <end position="610"/>
    </location>
</feature>
<dbReference type="Gene3D" id="1.20.1250.20">
    <property type="entry name" value="MFS general substrate transporter like domains"/>
    <property type="match status" value="1"/>
</dbReference>
<evidence type="ECO:0000313" key="8">
    <source>
        <dbReference type="EMBL" id="CAC5373695.1"/>
    </source>
</evidence>
<feature type="transmembrane region" description="Helical" evidence="7">
    <location>
        <begin position="561"/>
        <end position="581"/>
    </location>
</feature>
<comment type="similarity">
    <text evidence="2">Belongs to the battenin family.</text>
</comment>
<dbReference type="PANTHER" id="PTHR10981:SF0">
    <property type="entry name" value="BATTENIN"/>
    <property type="match status" value="1"/>
</dbReference>
<organism evidence="8 9">
    <name type="scientific">Mytilus coruscus</name>
    <name type="common">Sea mussel</name>
    <dbReference type="NCBI Taxonomy" id="42192"/>
    <lineage>
        <taxon>Eukaryota</taxon>
        <taxon>Metazoa</taxon>
        <taxon>Spiralia</taxon>
        <taxon>Lophotrochozoa</taxon>
        <taxon>Mollusca</taxon>
        <taxon>Bivalvia</taxon>
        <taxon>Autobranchia</taxon>
        <taxon>Pteriomorphia</taxon>
        <taxon>Mytilida</taxon>
        <taxon>Mytiloidea</taxon>
        <taxon>Mytilidae</taxon>
        <taxon>Mytilinae</taxon>
        <taxon>Mytilus</taxon>
    </lineage>
</organism>
<gene>
    <name evidence="8" type="ORF">MCOR_11360</name>
</gene>
<proteinExistence type="inferred from homology"/>
<dbReference type="FunFam" id="1.20.1250.20:FF:000427">
    <property type="entry name" value="Battenin"/>
    <property type="match status" value="1"/>
</dbReference>
<evidence type="ECO:0000313" key="9">
    <source>
        <dbReference type="Proteomes" id="UP000507470"/>
    </source>
</evidence>
<keyword evidence="5 7" id="KW-1133">Transmembrane helix</keyword>
<evidence type="ECO:0000256" key="4">
    <source>
        <dbReference type="ARBA" id="ARBA00022692"/>
    </source>
</evidence>
<dbReference type="AlphaFoldDB" id="A0A6J8AX10"/>
<dbReference type="GO" id="GO:0051453">
    <property type="term" value="P:regulation of intracellular pH"/>
    <property type="evidence" value="ECO:0007669"/>
    <property type="project" value="TreeGrafter"/>
</dbReference>
<name>A0A6J8AX10_MYTCO</name>
<dbReference type="EMBL" id="CACVKT020001940">
    <property type="protein sequence ID" value="CAC5373695.1"/>
    <property type="molecule type" value="Genomic_DNA"/>
</dbReference>
<feature type="transmembrane region" description="Helical" evidence="7">
    <location>
        <begin position="318"/>
        <end position="338"/>
    </location>
</feature>
<dbReference type="InterPro" id="IPR036259">
    <property type="entry name" value="MFS_trans_sf"/>
</dbReference>
<feature type="transmembrane region" description="Helical" evidence="7">
    <location>
        <begin position="260"/>
        <end position="280"/>
    </location>
</feature>
<feature type="transmembrane region" description="Helical" evidence="7">
    <location>
        <begin position="407"/>
        <end position="426"/>
    </location>
</feature>
<feature type="transmembrane region" description="Helical" evidence="7">
    <location>
        <begin position="371"/>
        <end position="395"/>
    </location>
</feature>
<comment type="subcellular location">
    <subcellularLocation>
        <location evidence="1">Endomembrane system</location>
        <topology evidence="1">Multi-pass membrane protein</topology>
    </subcellularLocation>
</comment>
<feature type="transmembrane region" description="Helical" evidence="7">
    <location>
        <begin position="432"/>
        <end position="450"/>
    </location>
</feature>
<dbReference type="SUPFAM" id="SSF103473">
    <property type="entry name" value="MFS general substrate transporter"/>
    <property type="match status" value="1"/>
</dbReference>
<evidence type="ECO:0000256" key="3">
    <source>
        <dbReference type="ARBA" id="ARBA00022448"/>
    </source>
</evidence>
<dbReference type="Pfam" id="PF02487">
    <property type="entry name" value="CLN3"/>
    <property type="match status" value="1"/>
</dbReference>
<dbReference type="OrthoDB" id="5965864at2759"/>
<dbReference type="PRINTS" id="PR01315">
    <property type="entry name" value="BATTENIN"/>
</dbReference>